<dbReference type="GO" id="GO:0003700">
    <property type="term" value="F:DNA-binding transcription factor activity"/>
    <property type="evidence" value="ECO:0007669"/>
    <property type="project" value="InterPro"/>
</dbReference>
<keyword evidence="2" id="KW-0805">Transcription regulation</keyword>
<keyword evidence="3" id="KW-0238">DNA-binding</keyword>
<dbReference type="Proteomes" id="UP000244571">
    <property type="component" value="Chromosome"/>
</dbReference>
<reference evidence="6 7" key="1">
    <citation type="submission" date="2018-04" db="EMBL/GenBank/DDBJ databases">
        <title>Bordetella sp. HZ20 isolated from seawater.</title>
        <authorList>
            <person name="Sun C."/>
        </authorList>
    </citation>
    <scope>NUCLEOTIDE SEQUENCE [LARGE SCALE GENOMIC DNA]</scope>
    <source>
        <strain evidence="6 7">HZ20</strain>
    </source>
</reference>
<evidence type="ECO:0000256" key="1">
    <source>
        <dbReference type="ARBA" id="ARBA00022491"/>
    </source>
</evidence>
<sequence>MYRSGAAARLAGLSPETLRVWERRYKLTEAARSARGQRLYSALQVQRLGVIKQLVDQGHAIGALANLTTQEMLAMRSAALASTLIEGSLNIGVVGSLLSRRISASGRDTVDLAIRQQWPNLAQAVASPELPDRGLEVLFIEQSEFDESALEDIKTFRKRCANPPTVILYRFCSSATIRALRAQGCMAVRIPADMGELPLIARAAISGERTPARPLTSVSSPRFDEQFLSSITSKGTQIACECPKHLAELLMMVGSFERYSARCAHRNAEDEHLHSELATAAGQARALLESAMERLARAEGIEVPPPYQTDPR</sequence>
<dbReference type="InterPro" id="IPR000551">
    <property type="entry name" value="MerR-type_HTH_dom"/>
</dbReference>
<gene>
    <name evidence="6" type="ORF">DBV39_02710</name>
</gene>
<evidence type="ECO:0000259" key="5">
    <source>
        <dbReference type="PROSITE" id="PS50937"/>
    </source>
</evidence>
<dbReference type="AlphaFoldDB" id="A0A2R4XPA1"/>
<dbReference type="SUPFAM" id="SSF46955">
    <property type="entry name" value="Putative DNA-binding domain"/>
    <property type="match status" value="1"/>
</dbReference>
<dbReference type="InterPro" id="IPR009061">
    <property type="entry name" value="DNA-bd_dom_put_sf"/>
</dbReference>
<dbReference type="KEGG" id="boz:DBV39_02710"/>
<dbReference type="InterPro" id="IPR047057">
    <property type="entry name" value="MerR_fam"/>
</dbReference>
<evidence type="ECO:0000313" key="7">
    <source>
        <dbReference type="Proteomes" id="UP000244571"/>
    </source>
</evidence>
<dbReference type="PANTHER" id="PTHR30204:SF69">
    <property type="entry name" value="MERR-FAMILY TRANSCRIPTIONAL REGULATOR"/>
    <property type="match status" value="1"/>
</dbReference>
<dbReference type="PANTHER" id="PTHR30204">
    <property type="entry name" value="REDOX-CYCLING DRUG-SENSING TRANSCRIPTIONAL ACTIVATOR SOXR"/>
    <property type="match status" value="1"/>
</dbReference>
<protein>
    <submittedName>
        <fullName evidence="6">Helix-turn-helix-type transcriptional regulator</fullName>
    </submittedName>
</protein>
<keyword evidence="4" id="KW-0804">Transcription</keyword>
<evidence type="ECO:0000256" key="4">
    <source>
        <dbReference type="ARBA" id="ARBA00023163"/>
    </source>
</evidence>
<dbReference type="Gene3D" id="1.10.1660.10">
    <property type="match status" value="1"/>
</dbReference>
<accession>A0A2R4XPA1</accession>
<name>A0A2R4XPA1_9BURK</name>
<dbReference type="OrthoDB" id="9800334at2"/>
<keyword evidence="7" id="KW-1185">Reference proteome</keyword>
<evidence type="ECO:0000256" key="3">
    <source>
        <dbReference type="ARBA" id="ARBA00023125"/>
    </source>
</evidence>
<evidence type="ECO:0000256" key="2">
    <source>
        <dbReference type="ARBA" id="ARBA00023015"/>
    </source>
</evidence>
<proteinExistence type="predicted"/>
<dbReference type="PROSITE" id="PS50937">
    <property type="entry name" value="HTH_MERR_2"/>
    <property type="match status" value="1"/>
</dbReference>
<dbReference type="SMART" id="SM00422">
    <property type="entry name" value="HTH_MERR"/>
    <property type="match status" value="1"/>
</dbReference>
<keyword evidence="1" id="KW-0678">Repressor</keyword>
<dbReference type="CDD" id="cd01104">
    <property type="entry name" value="HTH_MlrA-CarA"/>
    <property type="match status" value="1"/>
</dbReference>
<organism evidence="6 7">
    <name type="scientific">Orrella marina</name>
    <dbReference type="NCBI Taxonomy" id="2163011"/>
    <lineage>
        <taxon>Bacteria</taxon>
        <taxon>Pseudomonadati</taxon>
        <taxon>Pseudomonadota</taxon>
        <taxon>Betaproteobacteria</taxon>
        <taxon>Burkholderiales</taxon>
        <taxon>Alcaligenaceae</taxon>
        <taxon>Orrella</taxon>
    </lineage>
</organism>
<dbReference type="EMBL" id="CP028901">
    <property type="protein sequence ID" value="AWB35588.1"/>
    <property type="molecule type" value="Genomic_DNA"/>
</dbReference>
<dbReference type="GO" id="GO:0003677">
    <property type="term" value="F:DNA binding"/>
    <property type="evidence" value="ECO:0007669"/>
    <property type="project" value="UniProtKB-KW"/>
</dbReference>
<dbReference type="Pfam" id="PF13411">
    <property type="entry name" value="MerR_1"/>
    <property type="match status" value="1"/>
</dbReference>
<feature type="domain" description="HTH merR-type" evidence="5">
    <location>
        <begin position="1"/>
        <end position="70"/>
    </location>
</feature>
<evidence type="ECO:0000313" key="6">
    <source>
        <dbReference type="EMBL" id="AWB35588.1"/>
    </source>
</evidence>